<dbReference type="EMBL" id="JAKLMC020000005">
    <property type="protein sequence ID" value="KAK5955978.1"/>
    <property type="molecule type" value="Genomic_DNA"/>
</dbReference>
<dbReference type="AlphaFoldDB" id="A0AAN8F3Q5"/>
<reference evidence="1 2" key="1">
    <citation type="submission" date="2022-12" db="EMBL/GenBank/DDBJ databases">
        <title>Genomic features and morphological characterization of a novel Knufia sp. strain isolated from spacecraft assembly facility.</title>
        <authorList>
            <person name="Teixeira M."/>
            <person name="Chander A.M."/>
            <person name="Stajich J.E."/>
            <person name="Venkateswaran K."/>
        </authorList>
    </citation>
    <scope>NUCLEOTIDE SEQUENCE [LARGE SCALE GENOMIC DNA]</scope>
    <source>
        <strain evidence="1 2">FJI-L2-BK-P2</strain>
    </source>
</reference>
<protein>
    <submittedName>
        <fullName evidence="1">Uncharacterized protein</fullName>
    </submittedName>
</protein>
<accession>A0AAN8F3Q5</accession>
<gene>
    <name evidence="1" type="ORF">OHC33_002551</name>
</gene>
<comment type="caution">
    <text evidence="1">The sequence shown here is derived from an EMBL/GenBank/DDBJ whole genome shotgun (WGS) entry which is preliminary data.</text>
</comment>
<evidence type="ECO:0000313" key="1">
    <source>
        <dbReference type="EMBL" id="KAK5955978.1"/>
    </source>
</evidence>
<evidence type="ECO:0000313" key="2">
    <source>
        <dbReference type="Proteomes" id="UP001316803"/>
    </source>
</evidence>
<name>A0AAN8F3Q5_9EURO</name>
<sequence>MPRRNADDEDPEIEAIWTYPRNKLIGTLVRVNQHQSIRILEDPDAMKRKLDQVLHRTSISHTAIETFCRYFFHEIKVLKGKIDDAEETVRARKADIRNLEKGCKLRITRAQALKQNDRNQALADGYRVRKNRWVAMNRKLRGKVPLEKYVQVIEDDREVIVLD</sequence>
<organism evidence="1 2">
    <name type="scientific">Knufia fluminis</name>
    <dbReference type="NCBI Taxonomy" id="191047"/>
    <lineage>
        <taxon>Eukaryota</taxon>
        <taxon>Fungi</taxon>
        <taxon>Dikarya</taxon>
        <taxon>Ascomycota</taxon>
        <taxon>Pezizomycotina</taxon>
        <taxon>Eurotiomycetes</taxon>
        <taxon>Chaetothyriomycetidae</taxon>
        <taxon>Chaetothyriales</taxon>
        <taxon>Trichomeriaceae</taxon>
        <taxon>Knufia</taxon>
    </lineage>
</organism>
<dbReference type="Proteomes" id="UP001316803">
    <property type="component" value="Unassembled WGS sequence"/>
</dbReference>
<proteinExistence type="predicted"/>
<keyword evidence="2" id="KW-1185">Reference proteome</keyword>